<dbReference type="SUPFAM" id="SSF117281">
    <property type="entry name" value="Kelch motif"/>
    <property type="match status" value="1"/>
</dbReference>
<protein>
    <submittedName>
        <fullName evidence="1">Uncharacterized protein</fullName>
    </submittedName>
</protein>
<keyword evidence="2" id="KW-1185">Reference proteome</keyword>
<comment type="caution">
    <text evidence="1">The sequence shown here is derived from an EMBL/GenBank/DDBJ whole genome shotgun (WGS) entry which is preliminary data.</text>
</comment>
<dbReference type="Proteomes" id="UP001432027">
    <property type="component" value="Unassembled WGS sequence"/>
</dbReference>
<feature type="non-terminal residue" evidence="1">
    <location>
        <position position="1"/>
    </location>
</feature>
<organism evidence="1 2">
    <name type="scientific">Pristionchus entomophagus</name>
    <dbReference type="NCBI Taxonomy" id="358040"/>
    <lineage>
        <taxon>Eukaryota</taxon>
        <taxon>Metazoa</taxon>
        <taxon>Ecdysozoa</taxon>
        <taxon>Nematoda</taxon>
        <taxon>Chromadorea</taxon>
        <taxon>Rhabditida</taxon>
        <taxon>Rhabditina</taxon>
        <taxon>Diplogasteromorpha</taxon>
        <taxon>Diplogasteroidea</taxon>
        <taxon>Neodiplogasteridae</taxon>
        <taxon>Pristionchus</taxon>
    </lineage>
</organism>
<reference evidence="1" key="1">
    <citation type="submission" date="2023-10" db="EMBL/GenBank/DDBJ databases">
        <title>Genome assembly of Pristionchus species.</title>
        <authorList>
            <person name="Yoshida K."/>
            <person name="Sommer R.J."/>
        </authorList>
    </citation>
    <scope>NUCLEOTIDE SEQUENCE</scope>
    <source>
        <strain evidence="1">RS0144</strain>
    </source>
</reference>
<gene>
    <name evidence="1" type="ORF">PENTCL1PPCAC_9237</name>
</gene>
<evidence type="ECO:0000313" key="1">
    <source>
        <dbReference type="EMBL" id="GMS87062.1"/>
    </source>
</evidence>
<proteinExistence type="predicted"/>
<dbReference type="AlphaFoldDB" id="A0AAV5SXH2"/>
<dbReference type="EMBL" id="BTSX01000002">
    <property type="protein sequence ID" value="GMS87062.1"/>
    <property type="molecule type" value="Genomic_DNA"/>
</dbReference>
<sequence>SNHLYSNIDQVGNGFSFRLLETTGEMPSQLTGFAHCLYKGNLIIHGGISRPPFFTPSTETFELCLANMTWSRRDTFATQEIRDELSSISIFSEENLIIGDMMNAIEKFSMRKHFVCILNT</sequence>
<accession>A0AAV5SXH2</accession>
<evidence type="ECO:0000313" key="2">
    <source>
        <dbReference type="Proteomes" id="UP001432027"/>
    </source>
</evidence>
<dbReference type="InterPro" id="IPR015915">
    <property type="entry name" value="Kelch-typ_b-propeller"/>
</dbReference>
<name>A0AAV5SXH2_9BILA</name>
<feature type="non-terminal residue" evidence="1">
    <location>
        <position position="120"/>
    </location>
</feature>